<feature type="region of interest" description="Disordered" evidence="2">
    <location>
        <begin position="230"/>
        <end position="249"/>
    </location>
</feature>
<evidence type="ECO:0000256" key="2">
    <source>
        <dbReference type="SAM" id="MobiDB-lite"/>
    </source>
</evidence>
<dbReference type="AlphaFoldDB" id="A0A9P6PZ69"/>
<protein>
    <submittedName>
        <fullName evidence="3">Uncharacterized protein</fullName>
    </submittedName>
</protein>
<name>A0A9P6PZ69_9FUNG</name>
<keyword evidence="4" id="KW-1185">Reference proteome</keyword>
<feature type="compositionally biased region" description="Basic residues" evidence="2">
    <location>
        <begin position="1"/>
        <end position="12"/>
    </location>
</feature>
<gene>
    <name evidence="3" type="ORF">DFQ27_005396</name>
</gene>
<proteinExistence type="predicted"/>
<evidence type="ECO:0000313" key="3">
    <source>
        <dbReference type="EMBL" id="KAG0256956.1"/>
    </source>
</evidence>
<comment type="caution">
    <text evidence="3">The sequence shown here is derived from an EMBL/GenBank/DDBJ whole genome shotgun (WGS) entry which is preliminary data.</text>
</comment>
<dbReference type="Proteomes" id="UP000807716">
    <property type="component" value="Unassembled WGS sequence"/>
</dbReference>
<keyword evidence="1" id="KW-0175">Coiled coil</keyword>
<accession>A0A9P6PZ69</accession>
<feature type="coiled-coil region" evidence="1">
    <location>
        <begin position="345"/>
        <end position="376"/>
    </location>
</feature>
<dbReference type="EMBL" id="JAAAJB010000384">
    <property type="protein sequence ID" value="KAG0256956.1"/>
    <property type="molecule type" value="Genomic_DNA"/>
</dbReference>
<evidence type="ECO:0000256" key="1">
    <source>
        <dbReference type="SAM" id="Coils"/>
    </source>
</evidence>
<sequence>MSVKKPHARPKRPLQESDSDEPVEVEPTAQDNKPPNHARFFALLTTEPLIKWVLTEGNVEAMEDPINSRYSSKTKTAVWIRCTEFVMESVQTKVQNDPSLAEKAKKELDKIESAAKKEKDKEKEKDMDKDKDKKRYENAAAEWARLRVRHLAAIVKKTHFYVYERMGQGTLDGADLDEQAERLCPHFAELRDLFDKTATLKVRHHIVSTWEEESQDSVALATADFDEEVSRVESEGEEGVEKHDGPSVKRQKLADKGIQIIDSAMRDIKALIANQRPNDSAQLRDYCMLMMERGKEDRMRFQEEKASLIAQYETRMKNLEVGHTKHTTALLDAFFSANRGLVSKVATLESKVATLESKLEEERATFESRLEAERKARDALIERLLPAAK</sequence>
<reference evidence="3" key="1">
    <citation type="journal article" date="2020" name="Fungal Divers.">
        <title>Resolving the Mortierellaceae phylogeny through synthesis of multi-gene phylogenetics and phylogenomics.</title>
        <authorList>
            <person name="Vandepol N."/>
            <person name="Liber J."/>
            <person name="Desiro A."/>
            <person name="Na H."/>
            <person name="Kennedy M."/>
            <person name="Barry K."/>
            <person name="Grigoriev I.V."/>
            <person name="Miller A.N."/>
            <person name="O'Donnell K."/>
            <person name="Stajich J.E."/>
            <person name="Bonito G."/>
        </authorList>
    </citation>
    <scope>NUCLEOTIDE SEQUENCE</scope>
    <source>
        <strain evidence="3">BC1065</strain>
    </source>
</reference>
<evidence type="ECO:0000313" key="4">
    <source>
        <dbReference type="Proteomes" id="UP000807716"/>
    </source>
</evidence>
<feature type="region of interest" description="Disordered" evidence="2">
    <location>
        <begin position="1"/>
        <end position="36"/>
    </location>
</feature>
<organism evidence="3 4">
    <name type="scientific">Actinomortierella ambigua</name>
    <dbReference type="NCBI Taxonomy" id="1343610"/>
    <lineage>
        <taxon>Eukaryota</taxon>
        <taxon>Fungi</taxon>
        <taxon>Fungi incertae sedis</taxon>
        <taxon>Mucoromycota</taxon>
        <taxon>Mortierellomycotina</taxon>
        <taxon>Mortierellomycetes</taxon>
        <taxon>Mortierellales</taxon>
        <taxon>Mortierellaceae</taxon>
        <taxon>Actinomortierella</taxon>
    </lineage>
</organism>
<feature type="region of interest" description="Disordered" evidence="2">
    <location>
        <begin position="111"/>
        <end position="134"/>
    </location>
</feature>